<proteinExistence type="predicted"/>
<dbReference type="OrthoDB" id="67403at2"/>
<evidence type="ECO:0000313" key="2">
    <source>
        <dbReference type="Proteomes" id="UP000305887"/>
    </source>
</evidence>
<dbReference type="EMBL" id="VDFU01000004">
    <property type="protein sequence ID" value="TNC51675.1"/>
    <property type="molecule type" value="Genomic_DNA"/>
</dbReference>
<organism evidence="1 2">
    <name type="scientific">Rubellimicrobium rubrum</name>
    <dbReference type="NCBI Taxonomy" id="2585369"/>
    <lineage>
        <taxon>Bacteria</taxon>
        <taxon>Pseudomonadati</taxon>
        <taxon>Pseudomonadota</taxon>
        <taxon>Alphaproteobacteria</taxon>
        <taxon>Rhodobacterales</taxon>
        <taxon>Roseobacteraceae</taxon>
        <taxon>Rubellimicrobium</taxon>
    </lineage>
</organism>
<dbReference type="Pfam" id="PF07274">
    <property type="entry name" value="DUF1440"/>
    <property type="match status" value="1"/>
</dbReference>
<dbReference type="Proteomes" id="UP000305887">
    <property type="component" value="Unassembled WGS sequence"/>
</dbReference>
<comment type="caution">
    <text evidence="1">The sequence shown here is derived from an EMBL/GenBank/DDBJ whole genome shotgun (WGS) entry which is preliminary data.</text>
</comment>
<sequence>MVTDWPETEETARPRQGDGLLGTVLKGAVAGAAAMWVLDRVDWAMWDAEASETRAETRRVRPGGLDPAHVAANRITGAFGKELNPSQPHPAGIALHYAFGMVPTIAYALLRHRYPVVAAGGGVGFGLAATVIEDEGMNPLLGLAAPPQDYPWQDHARAVVAHVVLGVVAEGVLRALDGPPGKPKRIVA</sequence>
<keyword evidence="2" id="KW-1185">Reference proteome</keyword>
<dbReference type="InterPro" id="IPR009898">
    <property type="entry name" value="DUF1440"/>
</dbReference>
<reference evidence="1 2" key="1">
    <citation type="submission" date="2019-06" db="EMBL/GenBank/DDBJ databases">
        <title>YIM 131921 draft genome.</title>
        <authorList>
            <person name="Jiang L."/>
        </authorList>
    </citation>
    <scope>NUCLEOTIDE SEQUENCE [LARGE SCALE GENOMIC DNA]</scope>
    <source>
        <strain evidence="1 2">YIM 131921</strain>
    </source>
</reference>
<accession>A0A5C4N3U9</accession>
<name>A0A5C4N3U9_9RHOB</name>
<protein>
    <submittedName>
        <fullName evidence="1">DUF1440 domain-containing protein</fullName>
    </submittedName>
</protein>
<dbReference type="AlphaFoldDB" id="A0A5C4N3U9"/>
<gene>
    <name evidence="1" type="ORF">FHG66_04870</name>
</gene>
<evidence type="ECO:0000313" key="1">
    <source>
        <dbReference type="EMBL" id="TNC51675.1"/>
    </source>
</evidence>